<accession>A0A9W7ZNF1</accession>
<dbReference type="InterPro" id="IPR006575">
    <property type="entry name" value="RWD_dom"/>
</dbReference>
<dbReference type="EMBL" id="JANBPT010001406">
    <property type="protein sequence ID" value="KAJ1908171.1"/>
    <property type="molecule type" value="Genomic_DNA"/>
</dbReference>
<reference evidence="3" key="1">
    <citation type="submission" date="2022-07" db="EMBL/GenBank/DDBJ databases">
        <title>Phylogenomic reconstructions and comparative analyses of Kickxellomycotina fungi.</title>
        <authorList>
            <person name="Reynolds N.K."/>
            <person name="Stajich J.E."/>
            <person name="Barry K."/>
            <person name="Grigoriev I.V."/>
            <person name="Crous P."/>
            <person name="Smith M.E."/>
        </authorList>
    </citation>
    <scope>NUCLEOTIDE SEQUENCE</scope>
    <source>
        <strain evidence="3">RSA 861</strain>
    </source>
</reference>
<organism evidence="3 4">
    <name type="scientific">Tieghemiomyces parasiticus</name>
    <dbReference type="NCBI Taxonomy" id="78921"/>
    <lineage>
        <taxon>Eukaryota</taxon>
        <taxon>Fungi</taxon>
        <taxon>Fungi incertae sedis</taxon>
        <taxon>Zoopagomycota</taxon>
        <taxon>Kickxellomycotina</taxon>
        <taxon>Dimargaritomycetes</taxon>
        <taxon>Dimargaritales</taxon>
        <taxon>Dimargaritaceae</taxon>
        <taxon>Tieghemiomyces</taxon>
    </lineage>
</organism>
<dbReference type="Pfam" id="PF16543">
    <property type="entry name" value="DFRP_C"/>
    <property type="match status" value="1"/>
</dbReference>
<dbReference type="Pfam" id="PF05773">
    <property type="entry name" value="RWD"/>
    <property type="match status" value="1"/>
</dbReference>
<evidence type="ECO:0000259" key="2">
    <source>
        <dbReference type="PROSITE" id="PS50908"/>
    </source>
</evidence>
<proteinExistence type="predicted"/>
<dbReference type="InterPro" id="IPR040213">
    <property type="entry name" value="GIR2-like"/>
</dbReference>
<evidence type="ECO:0000313" key="4">
    <source>
        <dbReference type="Proteomes" id="UP001150569"/>
    </source>
</evidence>
<dbReference type="PANTHER" id="PTHR12292">
    <property type="entry name" value="RWD DOMAIN-CONTAINING PROTEIN"/>
    <property type="match status" value="1"/>
</dbReference>
<dbReference type="OrthoDB" id="277175at2759"/>
<dbReference type="Proteomes" id="UP001150569">
    <property type="component" value="Unassembled WGS sequence"/>
</dbReference>
<dbReference type="Gene3D" id="3.10.110.10">
    <property type="entry name" value="Ubiquitin Conjugating Enzyme"/>
    <property type="match status" value="1"/>
</dbReference>
<comment type="caution">
    <text evidence="3">The sequence shown here is derived from an EMBL/GenBank/DDBJ whole genome shotgun (WGS) entry which is preliminary data.</text>
</comment>
<keyword evidence="4" id="KW-1185">Reference proteome</keyword>
<dbReference type="SUPFAM" id="SSF54495">
    <property type="entry name" value="UBC-like"/>
    <property type="match status" value="1"/>
</dbReference>
<feature type="region of interest" description="Disordered" evidence="1">
    <location>
        <begin position="122"/>
        <end position="142"/>
    </location>
</feature>
<dbReference type="InterPro" id="IPR016135">
    <property type="entry name" value="UBQ-conjugating_enzyme/RWD"/>
</dbReference>
<sequence>MPSHVAFTDTYPDKLPEFKVLTDDAEELTREDRVKLNEVAQQTAEESLGMAMVFSMASVVKEMFDLILIEKAAAKQAADDARLAKEMELEQAKFVGTRVAPESFMAWKAKFDAEMAEIQRAQNSQKRNVEKNKKLTGRQMFEKDKSLARSDANFMEEGDTAVDASLFERVVSIRDDSDTSDRGSDAEE</sequence>
<dbReference type="InterPro" id="IPR032378">
    <property type="entry name" value="ZC3H15/TMA46_C"/>
</dbReference>
<gene>
    <name evidence="3" type="primary">GIR2</name>
    <name evidence="3" type="ORF">IWQ60_011725</name>
</gene>
<evidence type="ECO:0000313" key="3">
    <source>
        <dbReference type="EMBL" id="KAJ1908171.1"/>
    </source>
</evidence>
<protein>
    <submittedName>
        <fullName evidence="3">Rwd domain-containing protein</fullName>
    </submittedName>
</protein>
<feature type="domain" description="RWD" evidence="2">
    <location>
        <begin position="1"/>
        <end position="67"/>
    </location>
</feature>
<name>A0A9W7ZNF1_9FUNG</name>
<dbReference type="PROSITE" id="PS50908">
    <property type="entry name" value="RWD"/>
    <property type="match status" value="1"/>
</dbReference>
<dbReference type="Gene3D" id="6.20.400.10">
    <property type="match status" value="1"/>
</dbReference>
<evidence type="ECO:0000256" key="1">
    <source>
        <dbReference type="SAM" id="MobiDB-lite"/>
    </source>
</evidence>
<dbReference type="AlphaFoldDB" id="A0A9W7ZNF1"/>